<accession>A0AAV8QLX2</accession>
<dbReference type="AlphaFoldDB" id="A0AAV8QLX2"/>
<evidence type="ECO:0000256" key="1">
    <source>
        <dbReference type="SAM" id="MobiDB-lite"/>
    </source>
</evidence>
<evidence type="ECO:0000313" key="2">
    <source>
        <dbReference type="EMBL" id="KAJ8476957.1"/>
    </source>
</evidence>
<dbReference type="Proteomes" id="UP001222027">
    <property type="component" value="Unassembled WGS sequence"/>
</dbReference>
<keyword evidence="3" id="KW-1185">Reference proteome</keyword>
<sequence>MEQTGRRRRGRPLVAVVGLQVCEGGQRAPIAAAITATRRSSCRTDEAARDPPCGGNVGSCPEQRSWRSVLDASRVRRVSRAGGGRGHRALRAVHLDVPGHGRAVPRRDQRRKHHPSATPIHVTSQLTWCRRLPRWPCSAAGIDGAAATHERRGGSAPRPGNVRDQPGHARGAQRIQ</sequence>
<feature type="region of interest" description="Disordered" evidence="1">
    <location>
        <begin position="99"/>
        <end position="119"/>
    </location>
</feature>
<dbReference type="EMBL" id="JAQQAF010000006">
    <property type="protein sequence ID" value="KAJ8476957.1"/>
    <property type="molecule type" value="Genomic_DNA"/>
</dbReference>
<organism evidence="2 3">
    <name type="scientific">Ensete ventricosum</name>
    <name type="common">Abyssinian banana</name>
    <name type="synonym">Musa ensete</name>
    <dbReference type="NCBI Taxonomy" id="4639"/>
    <lineage>
        <taxon>Eukaryota</taxon>
        <taxon>Viridiplantae</taxon>
        <taxon>Streptophyta</taxon>
        <taxon>Embryophyta</taxon>
        <taxon>Tracheophyta</taxon>
        <taxon>Spermatophyta</taxon>
        <taxon>Magnoliopsida</taxon>
        <taxon>Liliopsida</taxon>
        <taxon>Zingiberales</taxon>
        <taxon>Musaceae</taxon>
        <taxon>Ensete</taxon>
    </lineage>
</organism>
<evidence type="ECO:0000313" key="3">
    <source>
        <dbReference type="Proteomes" id="UP001222027"/>
    </source>
</evidence>
<name>A0AAV8QLX2_ENSVE</name>
<gene>
    <name evidence="2" type="ORF">OPV22_020684</name>
</gene>
<protein>
    <submittedName>
        <fullName evidence="2">Uncharacterized protein</fullName>
    </submittedName>
</protein>
<feature type="region of interest" description="Disordered" evidence="1">
    <location>
        <begin position="41"/>
        <end position="61"/>
    </location>
</feature>
<comment type="caution">
    <text evidence="2">The sequence shown here is derived from an EMBL/GenBank/DDBJ whole genome shotgun (WGS) entry which is preliminary data.</text>
</comment>
<proteinExistence type="predicted"/>
<reference evidence="2 3" key="1">
    <citation type="submission" date="2022-12" db="EMBL/GenBank/DDBJ databases">
        <title>Chromosome-scale assembly of the Ensete ventricosum genome.</title>
        <authorList>
            <person name="Dussert Y."/>
            <person name="Stocks J."/>
            <person name="Wendawek A."/>
            <person name="Woldeyes F."/>
            <person name="Nichols R.A."/>
            <person name="Borrell J.S."/>
        </authorList>
    </citation>
    <scope>NUCLEOTIDE SEQUENCE [LARGE SCALE GENOMIC DNA]</scope>
    <source>
        <strain evidence="3">cv. Maze</strain>
        <tissue evidence="2">Seeds</tissue>
    </source>
</reference>
<feature type="region of interest" description="Disordered" evidence="1">
    <location>
        <begin position="146"/>
        <end position="176"/>
    </location>
</feature>